<evidence type="ECO:0000259" key="1">
    <source>
        <dbReference type="PROSITE" id="PS51789"/>
    </source>
</evidence>
<accession>A0A0E9XAY7</accession>
<dbReference type="EMBL" id="GBXM01009577">
    <property type="protein sequence ID" value="JAH99000.1"/>
    <property type="molecule type" value="Transcribed_RNA"/>
</dbReference>
<name>A0A0E9XAY7_ANGAN</name>
<protein>
    <recommendedName>
        <fullName evidence="1">RLR CTR domain-containing protein</fullName>
    </recommendedName>
</protein>
<dbReference type="InterPro" id="IPR021673">
    <property type="entry name" value="RLR_CTR"/>
</dbReference>
<organism evidence="2">
    <name type="scientific">Anguilla anguilla</name>
    <name type="common">European freshwater eel</name>
    <name type="synonym">Muraena anguilla</name>
    <dbReference type="NCBI Taxonomy" id="7936"/>
    <lineage>
        <taxon>Eukaryota</taxon>
        <taxon>Metazoa</taxon>
        <taxon>Chordata</taxon>
        <taxon>Craniata</taxon>
        <taxon>Vertebrata</taxon>
        <taxon>Euteleostomi</taxon>
        <taxon>Actinopterygii</taxon>
        <taxon>Neopterygii</taxon>
        <taxon>Teleostei</taxon>
        <taxon>Anguilliformes</taxon>
        <taxon>Anguillidae</taxon>
        <taxon>Anguilla</taxon>
    </lineage>
</organism>
<proteinExistence type="predicted"/>
<reference evidence="2" key="1">
    <citation type="submission" date="2014-11" db="EMBL/GenBank/DDBJ databases">
        <authorList>
            <person name="Amaro Gonzalez C."/>
        </authorList>
    </citation>
    <scope>NUCLEOTIDE SEQUENCE</scope>
</reference>
<dbReference type="PROSITE" id="PS51789">
    <property type="entry name" value="RLR_CTR"/>
    <property type="match status" value="1"/>
</dbReference>
<dbReference type="InterPro" id="IPR038557">
    <property type="entry name" value="RLR_C_sf"/>
</dbReference>
<dbReference type="Gene3D" id="2.170.150.30">
    <property type="entry name" value="RIG-I-like receptor, C-terminal regulatory domain"/>
    <property type="match status" value="1"/>
</dbReference>
<dbReference type="AlphaFoldDB" id="A0A0E9XAY7"/>
<dbReference type="Pfam" id="PF11648">
    <property type="entry name" value="RIG-I_C-RD"/>
    <property type="match status" value="1"/>
</dbReference>
<feature type="domain" description="RLR CTR" evidence="1">
    <location>
        <begin position="11"/>
        <end position="137"/>
    </location>
</feature>
<sequence length="143" mass="16201">MRRLAEQKAGEKKSLNQAASVRLRCCLCDAAVALGSDIQLIEGAHYVIVNPDVRKCYRLGGQIVLNKTFEDWKPGRKISCAACGQEWGMEMMYKSVTLPNVAIRNFVLETANGRRTAKKWKGAQFHVEDFCYTEYCEKNVFSK</sequence>
<reference evidence="2" key="2">
    <citation type="journal article" date="2015" name="Fish Shellfish Immunol.">
        <title>Early steps in the European eel (Anguilla anguilla)-Vibrio vulnificus interaction in the gills: Role of the RtxA13 toxin.</title>
        <authorList>
            <person name="Callol A."/>
            <person name="Pajuelo D."/>
            <person name="Ebbesson L."/>
            <person name="Teles M."/>
            <person name="MacKenzie S."/>
            <person name="Amaro C."/>
        </authorList>
    </citation>
    <scope>NUCLEOTIDE SEQUENCE</scope>
</reference>
<evidence type="ECO:0000313" key="2">
    <source>
        <dbReference type="EMBL" id="JAH99000.1"/>
    </source>
</evidence>